<evidence type="ECO:0000256" key="5">
    <source>
        <dbReference type="ARBA" id="ARBA00022833"/>
    </source>
</evidence>
<dbReference type="PANTHER" id="PTHR24388:SF54">
    <property type="entry name" value="PROTEIN ESCARGOT"/>
    <property type="match status" value="1"/>
</dbReference>
<sequence length="172" mass="19971">QTSLSSPQKIPAPETSTDDFARVIYALGEGDDQRSLAARSRTQTWEALSSHENPFNRPPVPHSLVVEQHRELFQAINRGAPRRFQCPYCGNVYVRERALKAHLRTCKVRLSVNPIDLDRKLLKCEYCDEVFPSKSRLKKHETRHLEVGTHKCRICCKAYKREHSLNEHMLRH</sequence>
<accession>A0A1S8WQH6</accession>
<evidence type="ECO:0000256" key="6">
    <source>
        <dbReference type="ARBA" id="ARBA00023242"/>
    </source>
</evidence>
<keyword evidence="10" id="KW-1185">Reference proteome</keyword>
<feature type="domain" description="C2H2-type" evidence="8">
    <location>
        <begin position="122"/>
        <end position="144"/>
    </location>
</feature>
<keyword evidence="4 7" id="KW-0863">Zinc-finger</keyword>
<dbReference type="Pfam" id="PF13894">
    <property type="entry name" value="zf-C2H2_4"/>
    <property type="match status" value="1"/>
</dbReference>
<dbReference type="GO" id="GO:0000978">
    <property type="term" value="F:RNA polymerase II cis-regulatory region sequence-specific DNA binding"/>
    <property type="evidence" value="ECO:0007669"/>
    <property type="project" value="TreeGrafter"/>
</dbReference>
<keyword evidence="2" id="KW-0479">Metal-binding</keyword>
<evidence type="ECO:0000256" key="1">
    <source>
        <dbReference type="ARBA" id="ARBA00004123"/>
    </source>
</evidence>
<keyword evidence="3" id="KW-0677">Repeat</keyword>
<gene>
    <name evidence="9" type="ORF">X801_07524</name>
</gene>
<evidence type="ECO:0000256" key="3">
    <source>
        <dbReference type="ARBA" id="ARBA00022737"/>
    </source>
</evidence>
<dbReference type="EMBL" id="KV896849">
    <property type="protein sequence ID" value="OON16661.1"/>
    <property type="molecule type" value="Genomic_DNA"/>
</dbReference>
<dbReference type="Proteomes" id="UP000243686">
    <property type="component" value="Unassembled WGS sequence"/>
</dbReference>
<dbReference type="GO" id="GO:0000981">
    <property type="term" value="F:DNA-binding transcription factor activity, RNA polymerase II-specific"/>
    <property type="evidence" value="ECO:0007669"/>
    <property type="project" value="TreeGrafter"/>
</dbReference>
<dbReference type="Pfam" id="PF00096">
    <property type="entry name" value="zf-C2H2"/>
    <property type="match status" value="1"/>
</dbReference>
<keyword evidence="5" id="KW-0862">Zinc</keyword>
<dbReference type="SUPFAM" id="SSF57667">
    <property type="entry name" value="beta-beta-alpha zinc fingers"/>
    <property type="match status" value="2"/>
</dbReference>
<name>A0A1S8WQH6_OPIVI</name>
<feature type="non-terminal residue" evidence="9">
    <location>
        <position position="172"/>
    </location>
</feature>
<evidence type="ECO:0000256" key="2">
    <source>
        <dbReference type="ARBA" id="ARBA00022723"/>
    </source>
</evidence>
<dbReference type="PANTHER" id="PTHR24388">
    <property type="entry name" value="ZINC FINGER PROTEIN"/>
    <property type="match status" value="1"/>
</dbReference>
<dbReference type="PROSITE" id="PS00028">
    <property type="entry name" value="ZINC_FINGER_C2H2_1"/>
    <property type="match status" value="1"/>
</dbReference>
<evidence type="ECO:0000313" key="9">
    <source>
        <dbReference type="EMBL" id="OON16661.1"/>
    </source>
</evidence>
<evidence type="ECO:0000313" key="10">
    <source>
        <dbReference type="Proteomes" id="UP000243686"/>
    </source>
</evidence>
<dbReference type="GO" id="GO:0008270">
    <property type="term" value="F:zinc ion binding"/>
    <property type="evidence" value="ECO:0007669"/>
    <property type="project" value="UniProtKB-KW"/>
</dbReference>
<evidence type="ECO:0000256" key="7">
    <source>
        <dbReference type="PROSITE-ProRule" id="PRU00042"/>
    </source>
</evidence>
<feature type="non-terminal residue" evidence="9">
    <location>
        <position position="1"/>
    </location>
</feature>
<dbReference type="InterPro" id="IPR050527">
    <property type="entry name" value="Snail/Krueppel_Znf"/>
</dbReference>
<dbReference type="GO" id="GO:0005634">
    <property type="term" value="C:nucleus"/>
    <property type="evidence" value="ECO:0007669"/>
    <property type="project" value="UniProtKB-SubCell"/>
</dbReference>
<evidence type="ECO:0000259" key="8">
    <source>
        <dbReference type="PROSITE" id="PS50157"/>
    </source>
</evidence>
<evidence type="ECO:0000256" key="4">
    <source>
        <dbReference type="ARBA" id="ARBA00022771"/>
    </source>
</evidence>
<feature type="domain" description="C2H2-type" evidence="8">
    <location>
        <begin position="84"/>
        <end position="114"/>
    </location>
</feature>
<feature type="domain" description="C2H2-type" evidence="8">
    <location>
        <begin position="150"/>
        <end position="172"/>
    </location>
</feature>
<dbReference type="AlphaFoldDB" id="A0A1S8WQH6"/>
<reference evidence="9 10" key="1">
    <citation type="submission" date="2015-03" db="EMBL/GenBank/DDBJ databases">
        <title>Draft genome of the nematode, Opisthorchis viverrini.</title>
        <authorList>
            <person name="Mitreva M."/>
        </authorList>
    </citation>
    <scope>NUCLEOTIDE SEQUENCE [LARGE SCALE GENOMIC DNA]</scope>
    <source>
        <strain evidence="9">Khon Kaen</strain>
    </source>
</reference>
<dbReference type="Gene3D" id="3.30.160.60">
    <property type="entry name" value="Classic Zinc Finger"/>
    <property type="match status" value="1"/>
</dbReference>
<keyword evidence="6" id="KW-0539">Nucleus</keyword>
<organism evidence="9 10">
    <name type="scientific">Opisthorchis viverrini</name>
    <name type="common">Southeast Asian liver fluke</name>
    <dbReference type="NCBI Taxonomy" id="6198"/>
    <lineage>
        <taxon>Eukaryota</taxon>
        <taxon>Metazoa</taxon>
        <taxon>Spiralia</taxon>
        <taxon>Lophotrochozoa</taxon>
        <taxon>Platyhelminthes</taxon>
        <taxon>Trematoda</taxon>
        <taxon>Digenea</taxon>
        <taxon>Opisthorchiida</taxon>
        <taxon>Opisthorchiata</taxon>
        <taxon>Opisthorchiidae</taxon>
        <taxon>Opisthorchis</taxon>
    </lineage>
</organism>
<comment type="subcellular location">
    <subcellularLocation>
        <location evidence="1">Nucleus</location>
    </subcellularLocation>
</comment>
<protein>
    <submittedName>
        <fullName evidence="9">Zinc finger, C2H2 type</fullName>
    </submittedName>
</protein>
<dbReference type="PROSITE" id="PS50157">
    <property type="entry name" value="ZINC_FINGER_C2H2_2"/>
    <property type="match status" value="3"/>
</dbReference>
<proteinExistence type="predicted"/>
<dbReference type="InterPro" id="IPR036236">
    <property type="entry name" value="Znf_C2H2_sf"/>
</dbReference>
<dbReference type="SMART" id="SM00355">
    <property type="entry name" value="ZnF_C2H2"/>
    <property type="match status" value="3"/>
</dbReference>
<dbReference type="InterPro" id="IPR013087">
    <property type="entry name" value="Znf_C2H2_type"/>
</dbReference>